<reference evidence="1" key="1">
    <citation type="submission" date="2021-01" db="EMBL/GenBank/DDBJ databases">
        <title>Metabolic potential, ecology and presence of endohyphal bacteria is reflected in genomic diversity of Mucoromycotina.</title>
        <authorList>
            <person name="Muszewska A."/>
            <person name="Okrasinska A."/>
            <person name="Steczkiewicz K."/>
            <person name="Drgas O."/>
            <person name="Orlowska M."/>
            <person name="Perlinska-Lenart U."/>
            <person name="Aleksandrzak-Piekarczyk T."/>
            <person name="Szatraj K."/>
            <person name="Zielenkiewicz U."/>
            <person name="Pilsyk S."/>
            <person name="Malc E."/>
            <person name="Mieczkowski P."/>
            <person name="Kruszewska J.S."/>
            <person name="Biernat P."/>
            <person name="Pawlowska J."/>
        </authorList>
    </citation>
    <scope>NUCLEOTIDE SEQUENCE</scope>
    <source>
        <strain evidence="1">WA0000018081</strain>
    </source>
</reference>
<accession>A0A8H7SNM2</accession>
<protein>
    <submittedName>
        <fullName evidence="1">Uncharacterized protein</fullName>
    </submittedName>
</protein>
<sequence length="211" mass="24603">MPQSPSNAHRKWLYEQFYPGNVIGPPSRPAIALRREDLQVITTLFERGIKNKIKFGLNYNIEKLIEKSMCESLEVYQDLDSILAYGNIIQALRALLYHIRYFTAENERKGTYFEGMEAAELSKHYELDKVGFRVRNILEAKGSGGFVILQVYTCSRLKEYTDTNWQEVIQDIRSNSLYNEVNDIYFHTNWIQLFSRLSVPVLNILNSYGNE</sequence>
<dbReference type="EMBL" id="JAEPRE010000146">
    <property type="protein sequence ID" value="KAG2231556.1"/>
    <property type="molecule type" value="Genomic_DNA"/>
</dbReference>
<gene>
    <name evidence="1" type="ORF">INT48_005059</name>
</gene>
<comment type="caution">
    <text evidence="1">The sequence shown here is derived from an EMBL/GenBank/DDBJ whole genome shotgun (WGS) entry which is preliminary data.</text>
</comment>
<dbReference type="Proteomes" id="UP000613177">
    <property type="component" value="Unassembled WGS sequence"/>
</dbReference>
<organism evidence="1 2">
    <name type="scientific">Thamnidium elegans</name>
    <dbReference type="NCBI Taxonomy" id="101142"/>
    <lineage>
        <taxon>Eukaryota</taxon>
        <taxon>Fungi</taxon>
        <taxon>Fungi incertae sedis</taxon>
        <taxon>Mucoromycota</taxon>
        <taxon>Mucoromycotina</taxon>
        <taxon>Mucoromycetes</taxon>
        <taxon>Mucorales</taxon>
        <taxon>Mucorineae</taxon>
        <taxon>Mucoraceae</taxon>
        <taxon>Thamnidium</taxon>
    </lineage>
</organism>
<dbReference type="AlphaFoldDB" id="A0A8H7SNM2"/>
<keyword evidence="2" id="KW-1185">Reference proteome</keyword>
<evidence type="ECO:0000313" key="2">
    <source>
        <dbReference type="Proteomes" id="UP000613177"/>
    </source>
</evidence>
<proteinExistence type="predicted"/>
<evidence type="ECO:0000313" key="1">
    <source>
        <dbReference type="EMBL" id="KAG2231556.1"/>
    </source>
</evidence>
<name>A0A8H7SNM2_9FUNG</name>